<evidence type="ECO:0008006" key="3">
    <source>
        <dbReference type="Google" id="ProtNLM"/>
    </source>
</evidence>
<proteinExistence type="predicted"/>
<dbReference type="RefSeq" id="WP_216415540.1">
    <property type="nucleotide sequence ID" value="NZ_JAHLQK010000002.1"/>
</dbReference>
<keyword evidence="2" id="KW-1185">Reference proteome</keyword>
<sequence>MTNIYILFFISYEAAKKQALGTKQVQQYMEQIGEMIEYTVQGAKEIAKGTYEQSVTMGNIDDIAKGLSNTSGQLSGMVSKFEIVNTNITED</sequence>
<name>A0ABS6G0N4_9FIRM</name>
<gene>
    <name evidence="1" type="ORF">KQI88_06490</name>
</gene>
<evidence type="ECO:0000313" key="1">
    <source>
        <dbReference type="EMBL" id="MBU5676059.1"/>
    </source>
</evidence>
<protein>
    <recommendedName>
        <fullName evidence="3">Methyl-accepting chemotaxis protein</fullName>
    </recommendedName>
</protein>
<dbReference type="Proteomes" id="UP000779508">
    <property type="component" value="Unassembled WGS sequence"/>
</dbReference>
<dbReference type="EMBL" id="JAHLQK010000002">
    <property type="protein sequence ID" value="MBU5676059.1"/>
    <property type="molecule type" value="Genomic_DNA"/>
</dbReference>
<evidence type="ECO:0000313" key="2">
    <source>
        <dbReference type="Proteomes" id="UP000779508"/>
    </source>
</evidence>
<comment type="caution">
    <text evidence="1">The sequence shown here is derived from an EMBL/GenBank/DDBJ whole genome shotgun (WGS) entry which is preliminary data.</text>
</comment>
<accession>A0ABS6G0N4</accession>
<organism evidence="1 2">
    <name type="scientific">Alkaliphilus flagellatus</name>
    <dbReference type="NCBI Taxonomy" id="2841507"/>
    <lineage>
        <taxon>Bacteria</taxon>
        <taxon>Bacillati</taxon>
        <taxon>Bacillota</taxon>
        <taxon>Clostridia</taxon>
        <taxon>Peptostreptococcales</taxon>
        <taxon>Natronincolaceae</taxon>
        <taxon>Alkaliphilus</taxon>
    </lineage>
</organism>
<reference evidence="1 2" key="1">
    <citation type="submission" date="2021-06" db="EMBL/GenBank/DDBJ databases">
        <authorList>
            <person name="Sun Q."/>
            <person name="Li D."/>
        </authorList>
    </citation>
    <scope>NUCLEOTIDE SEQUENCE [LARGE SCALE GENOMIC DNA]</scope>
    <source>
        <strain evidence="1 2">MSJ-5</strain>
    </source>
</reference>